<evidence type="ECO:0000313" key="1">
    <source>
        <dbReference type="EMBL" id="GGC26771.1"/>
    </source>
</evidence>
<protein>
    <submittedName>
        <fullName evidence="1">Uncharacterized protein</fullName>
    </submittedName>
</protein>
<proteinExistence type="predicted"/>
<name>A0ABQ1LP83_9BACT</name>
<comment type="caution">
    <text evidence="1">The sequence shown here is derived from an EMBL/GenBank/DDBJ whole genome shotgun (WGS) entry which is preliminary data.</text>
</comment>
<gene>
    <name evidence="1" type="ORF">GCM10011506_10290</name>
</gene>
<reference evidence="2" key="1">
    <citation type="journal article" date="2019" name="Int. J. Syst. Evol. Microbiol.">
        <title>The Global Catalogue of Microorganisms (GCM) 10K type strain sequencing project: providing services to taxonomists for standard genome sequencing and annotation.</title>
        <authorList>
            <consortium name="The Broad Institute Genomics Platform"/>
            <consortium name="The Broad Institute Genome Sequencing Center for Infectious Disease"/>
            <person name="Wu L."/>
            <person name="Ma J."/>
        </authorList>
    </citation>
    <scope>NUCLEOTIDE SEQUENCE [LARGE SCALE GENOMIC DNA]</scope>
    <source>
        <strain evidence="2">CGMCC 1.10832</strain>
    </source>
</reference>
<evidence type="ECO:0000313" key="2">
    <source>
        <dbReference type="Proteomes" id="UP000636010"/>
    </source>
</evidence>
<accession>A0ABQ1LP83</accession>
<dbReference type="Gene3D" id="3.40.190.10">
    <property type="entry name" value="Periplasmic binding protein-like II"/>
    <property type="match status" value="1"/>
</dbReference>
<dbReference type="Proteomes" id="UP000636010">
    <property type="component" value="Unassembled WGS sequence"/>
</dbReference>
<keyword evidence="2" id="KW-1185">Reference proteome</keyword>
<organism evidence="1 2">
    <name type="scientific">Marivirga lumbricoides</name>
    <dbReference type="NCBI Taxonomy" id="1046115"/>
    <lineage>
        <taxon>Bacteria</taxon>
        <taxon>Pseudomonadati</taxon>
        <taxon>Bacteroidota</taxon>
        <taxon>Cytophagia</taxon>
        <taxon>Cytophagales</taxon>
        <taxon>Marivirgaceae</taxon>
        <taxon>Marivirga</taxon>
    </lineage>
</organism>
<dbReference type="EMBL" id="BMEC01000003">
    <property type="protein sequence ID" value="GGC26771.1"/>
    <property type="molecule type" value="Genomic_DNA"/>
</dbReference>
<sequence>MNGAAEILANSSKHDSLNDIEFLKESQTYIAQFYVNKENKWGRMEASRWDSFLHWLIKNKLITKKEETLLAQQTLYTNKYLS</sequence>